<keyword evidence="2" id="KW-0067">ATP-binding</keyword>
<dbReference type="SUPFAM" id="SSF56112">
    <property type="entry name" value="Protein kinase-like (PK-like)"/>
    <property type="match status" value="1"/>
</dbReference>
<evidence type="ECO:0000313" key="5">
    <source>
        <dbReference type="Proteomes" id="UP000325579"/>
    </source>
</evidence>
<dbReference type="Proteomes" id="UP000325579">
    <property type="component" value="Unassembled WGS sequence"/>
</dbReference>
<dbReference type="AlphaFoldDB" id="A0A5N7CYG1"/>
<feature type="domain" description="Protein kinase" evidence="3">
    <location>
        <begin position="14"/>
        <end position="251"/>
    </location>
</feature>
<evidence type="ECO:0000256" key="1">
    <source>
        <dbReference type="ARBA" id="ARBA00022741"/>
    </source>
</evidence>
<sequence>MVGPPVESNFSARNPQYSLIAVGTISPVYAINSDSVIKRRPRPTDNFAYQAYNIEVRAYERLGNHPRIASIREITEDGIVLERGECLRKKIQESQTAMQTRLRWALEAAEGLRYIHTKNIIHADVGCHNLVLDQAGRIQFIDFSGSGIDGEVAMVCYEWCSYRPGSDPDIKTEIFAFGSTLFEIETGEKPYHELEKTLSAGRLIKRVEHLFTIGEYPSVDTLGDYSSMDEVARDINACCQGLHDTSFVQEE</sequence>
<dbReference type="PROSITE" id="PS50011">
    <property type="entry name" value="PROTEIN_KINASE_DOM"/>
    <property type="match status" value="1"/>
</dbReference>
<keyword evidence="4" id="KW-0808">Transferase</keyword>
<dbReference type="InterPro" id="IPR001245">
    <property type="entry name" value="Ser-Thr/Tyr_kinase_cat_dom"/>
</dbReference>
<protein>
    <submittedName>
        <fullName evidence="4">Kinase-like protein</fullName>
    </submittedName>
</protein>
<dbReference type="GO" id="GO:0005886">
    <property type="term" value="C:plasma membrane"/>
    <property type="evidence" value="ECO:0007669"/>
    <property type="project" value="TreeGrafter"/>
</dbReference>
<dbReference type="GO" id="GO:0004672">
    <property type="term" value="F:protein kinase activity"/>
    <property type="evidence" value="ECO:0007669"/>
    <property type="project" value="InterPro"/>
</dbReference>
<dbReference type="OrthoDB" id="1668230at2759"/>
<accession>A0A5N7CYG1</accession>
<evidence type="ECO:0000313" key="4">
    <source>
        <dbReference type="EMBL" id="KAE8399250.1"/>
    </source>
</evidence>
<dbReference type="SMART" id="SM00220">
    <property type="entry name" value="S_TKc"/>
    <property type="match status" value="1"/>
</dbReference>
<proteinExistence type="predicted"/>
<gene>
    <name evidence="4" type="ORF">BDV37DRAFT_290372</name>
</gene>
<dbReference type="GO" id="GO:0005524">
    <property type="term" value="F:ATP binding"/>
    <property type="evidence" value="ECO:0007669"/>
    <property type="project" value="UniProtKB-KW"/>
</dbReference>
<dbReference type="EMBL" id="ML736837">
    <property type="protein sequence ID" value="KAE8399250.1"/>
    <property type="molecule type" value="Genomic_DNA"/>
</dbReference>
<dbReference type="Pfam" id="PF07714">
    <property type="entry name" value="PK_Tyr_Ser-Thr"/>
    <property type="match status" value="1"/>
</dbReference>
<keyword evidence="5" id="KW-1185">Reference proteome</keyword>
<dbReference type="InterPro" id="IPR000719">
    <property type="entry name" value="Prot_kinase_dom"/>
</dbReference>
<dbReference type="InterPro" id="IPR011009">
    <property type="entry name" value="Kinase-like_dom_sf"/>
</dbReference>
<dbReference type="RefSeq" id="XP_031936569.1">
    <property type="nucleotide sequence ID" value="XM_032088703.1"/>
</dbReference>
<dbReference type="Gene3D" id="1.10.510.10">
    <property type="entry name" value="Transferase(Phosphotransferase) domain 1"/>
    <property type="match status" value="1"/>
</dbReference>
<name>A0A5N7CYG1_9EURO</name>
<evidence type="ECO:0000256" key="2">
    <source>
        <dbReference type="ARBA" id="ARBA00022840"/>
    </source>
</evidence>
<evidence type="ECO:0000259" key="3">
    <source>
        <dbReference type="PROSITE" id="PS50011"/>
    </source>
</evidence>
<keyword evidence="4" id="KW-0418">Kinase</keyword>
<reference evidence="4 5" key="1">
    <citation type="submission" date="2019-04" db="EMBL/GenBank/DDBJ databases">
        <authorList>
            <consortium name="DOE Joint Genome Institute"/>
            <person name="Mondo S."/>
            <person name="Kjaerbolling I."/>
            <person name="Vesth T."/>
            <person name="Frisvad J.C."/>
            <person name="Nybo J.L."/>
            <person name="Theobald S."/>
            <person name="Kildgaard S."/>
            <person name="Isbrandt T."/>
            <person name="Kuo A."/>
            <person name="Sato A."/>
            <person name="Lyhne E.K."/>
            <person name="Kogle M.E."/>
            <person name="Wiebenga A."/>
            <person name="Kun R.S."/>
            <person name="Lubbers R.J."/>
            <person name="Makela M.R."/>
            <person name="Barry K."/>
            <person name="Chovatia M."/>
            <person name="Clum A."/>
            <person name="Daum C."/>
            <person name="Haridas S."/>
            <person name="He G."/>
            <person name="LaButti K."/>
            <person name="Lipzen A."/>
            <person name="Riley R."/>
            <person name="Salamov A."/>
            <person name="Simmons B.A."/>
            <person name="Magnuson J.K."/>
            <person name="Henrissat B."/>
            <person name="Mortensen U.H."/>
            <person name="Larsen T.O."/>
            <person name="Devries R.P."/>
            <person name="Grigoriev I.V."/>
            <person name="Machida M."/>
            <person name="Baker S.E."/>
            <person name="Andersen M.R."/>
            <person name="Cantor M.N."/>
            <person name="Hua S.X."/>
        </authorList>
    </citation>
    <scope>NUCLEOTIDE SEQUENCE [LARGE SCALE GENOMIC DNA]</scope>
    <source>
        <strain evidence="4 5">CBS 119388</strain>
    </source>
</reference>
<keyword evidence="1" id="KW-0547">Nucleotide-binding</keyword>
<organism evidence="4 5">
    <name type="scientific">Aspergillus pseudonomiae</name>
    <dbReference type="NCBI Taxonomy" id="1506151"/>
    <lineage>
        <taxon>Eukaryota</taxon>
        <taxon>Fungi</taxon>
        <taxon>Dikarya</taxon>
        <taxon>Ascomycota</taxon>
        <taxon>Pezizomycotina</taxon>
        <taxon>Eurotiomycetes</taxon>
        <taxon>Eurotiomycetidae</taxon>
        <taxon>Eurotiales</taxon>
        <taxon>Aspergillaceae</taxon>
        <taxon>Aspergillus</taxon>
        <taxon>Aspergillus subgen. Circumdati</taxon>
    </lineage>
</organism>
<dbReference type="PANTHER" id="PTHR27001:SF931">
    <property type="entry name" value="OS11G0664100 PROTEIN"/>
    <property type="match status" value="1"/>
</dbReference>
<dbReference type="GeneID" id="43673394"/>
<dbReference type="PANTHER" id="PTHR27001">
    <property type="entry name" value="OS01G0253100 PROTEIN"/>
    <property type="match status" value="1"/>
</dbReference>